<comment type="caution">
    <text evidence="7">Lacks conserved residue(s) required for the propagation of feature annotation.</text>
</comment>
<gene>
    <name evidence="7" type="primary">aroE</name>
    <name evidence="11" type="ORF">A7Q10_06900</name>
</gene>
<comment type="catalytic activity">
    <reaction evidence="6 7">
        <text>shikimate + NADP(+) = 3-dehydroshikimate + NADPH + H(+)</text>
        <dbReference type="Rhea" id="RHEA:17737"/>
        <dbReference type="ChEBI" id="CHEBI:15378"/>
        <dbReference type="ChEBI" id="CHEBI:16630"/>
        <dbReference type="ChEBI" id="CHEBI:36208"/>
        <dbReference type="ChEBI" id="CHEBI:57783"/>
        <dbReference type="ChEBI" id="CHEBI:58349"/>
        <dbReference type="EC" id="1.1.1.25"/>
    </reaction>
</comment>
<keyword evidence="12" id="KW-1185">Reference proteome</keyword>
<dbReference type="InterPro" id="IPR036291">
    <property type="entry name" value="NAD(P)-bd_dom_sf"/>
</dbReference>
<feature type="active site" description="Proton acceptor" evidence="7">
    <location>
        <position position="83"/>
    </location>
</feature>
<dbReference type="Proteomes" id="UP000297713">
    <property type="component" value="Unassembled WGS sequence"/>
</dbReference>
<accession>A0A4Y8PG85</accession>
<feature type="binding site" evidence="7">
    <location>
        <position position="241"/>
    </location>
    <ligand>
        <name>shikimate</name>
        <dbReference type="ChEBI" id="CHEBI:36208"/>
    </ligand>
</feature>
<evidence type="ECO:0000313" key="12">
    <source>
        <dbReference type="Proteomes" id="UP000297713"/>
    </source>
</evidence>
<comment type="subunit">
    <text evidence="7">Homodimer.</text>
</comment>
<dbReference type="InterPro" id="IPR046346">
    <property type="entry name" value="Aminoacid_DH-like_N_sf"/>
</dbReference>
<dbReference type="Pfam" id="PF18317">
    <property type="entry name" value="SDH_C"/>
    <property type="match status" value="1"/>
</dbReference>
<keyword evidence="3 7" id="KW-0521">NADP</keyword>
<dbReference type="Pfam" id="PF01488">
    <property type="entry name" value="Shikimate_DH"/>
    <property type="match status" value="1"/>
</dbReference>
<dbReference type="GO" id="GO:0019632">
    <property type="term" value="P:shikimate metabolic process"/>
    <property type="evidence" value="ECO:0007669"/>
    <property type="project" value="TreeGrafter"/>
</dbReference>
<feature type="binding site" evidence="7">
    <location>
        <begin position="32"/>
        <end position="34"/>
    </location>
    <ligand>
        <name>shikimate</name>
        <dbReference type="ChEBI" id="CHEBI:36208"/>
    </ligand>
</feature>
<name>A0A4Y8PG85_9BACT</name>
<dbReference type="InterPro" id="IPR013708">
    <property type="entry name" value="Shikimate_DH-bd_N"/>
</dbReference>
<evidence type="ECO:0000256" key="6">
    <source>
        <dbReference type="ARBA" id="ARBA00049442"/>
    </source>
</evidence>
<dbReference type="HAMAP" id="MF_00222">
    <property type="entry name" value="Shikimate_DH_AroE"/>
    <property type="match status" value="1"/>
</dbReference>
<dbReference type="GO" id="GO:0009423">
    <property type="term" value="P:chorismate biosynthetic process"/>
    <property type="evidence" value="ECO:0007669"/>
    <property type="project" value="UniProtKB-UniRule"/>
</dbReference>
<organism evidence="11 12">
    <name type="scientific">Methylacidiphilum caldifontis</name>
    <dbReference type="NCBI Taxonomy" id="2795386"/>
    <lineage>
        <taxon>Bacteria</taxon>
        <taxon>Pseudomonadati</taxon>
        <taxon>Verrucomicrobiota</taxon>
        <taxon>Methylacidiphilae</taxon>
        <taxon>Methylacidiphilales</taxon>
        <taxon>Methylacidiphilaceae</taxon>
        <taxon>Methylacidiphilum (ex Ratnadevi et al. 2023)</taxon>
    </lineage>
</organism>
<evidence type="ECO:0000259" key="9">
    <source>
        <dbReference type="Pfam" id="PF08501"/>
    </source>
</evidence>
<evidence type="ECO:0000313" key="11">
    <source>
        <dbReference type="EMBL" id="TFE69645.1"/>
    </source>
</evidence>
<evidence type="ECO:0000256" key="5">
    <source>
        <dbReference type="ARBA" id="ARBA00023141"/>
    </source>
</evidence>
<dbReference type="SUPFAM" id="SSF51735">
    <property type="entry name" value="NAD(P)-binding Rossmann-fold domains"/>
    <property type="match status" value="1"/>
</dbReference>
<reference evidence="11 12" key="1">
    <citation type="submission" date="2016-05" db="EMBL/GenBank/DDBJ databases">
        <title>Diversity and Homogeneity among Thermoacidophilic Verrucomicrobia Methanotrophs Linked with Geographical Origin.</title>
        <authorList>
            <person name="Erikstad H.-A."/>
            <person name="Smestad N.B."/>
            <person name="Ceballos R.M."/>
            <person name="Birkeland N.-K."/>
        </authorList>
    </citation>
    <scope>NUCLEOTIDE SEQUENCE [LARGE SCALE GENOMIC DNA]</scope>
    <source>
        <strain evidence="11 12">Phi</strain>
    </source>
</reference>
<feature type="domain" description="Quinate/shikimate 5-dehydrogenase/glutamyl-tRNA reductase" evidence="8">
    <location>
        <begin position="129"/>
        <end position="212"/>
    </location>
</feature>
<dbReference type="GO" id="GO:0009073">
    <property type="term" value="P:aromatic amino acid family biosynthetic process"/>
    <property type="evidence" value="ECO:0007669"/>
    <property type="project" value="UniProtKB-KW"/>
</dbReference>
<feature type="domain" description="SDH C-terminal" evidence="10">
    <location>
        <begin position="262"/>
        <end position="291"/>
    </location>
</feature>
<dbReference type="PANTHER" id="PTHR21089:SF1">
    <property type="entry name" value="BIFUNCTIONAL 3-DEHYDROQUINATE DEHYDRATASE_SHIKIMATE DEHYDROGENASE, CHLOROPLASTIC"/>
    <property type="match status" value="1"/>
</dbReference>
<feature type="binding site" evidence="7">
    <location>
        <position position="269"/>
    </location>
    <ligand>
        <name>shikimate</name>
        <dbReference type="ChEBI" id="CHEBI:36208"/>
    </ligand>
</feature>
<dbReference type="EC" id="1.1.1.25" evidence="2 7"/>
<dbReference type="GO" id="GO:0008652">
    <property type="term" value="P:amino acid biosynthetic process"/>
    <property type="evidence" value="ECO:0007669"/>
    <property type="project" value="UniProtKB-KW"/>
</dbReference>
<feature type="domain" description="Shikimate dehydrogenase substrate binding N-terminal" evidence="9">
    <location>
        <begin position="24"/>
        <end position="106"/>
    </location>
</feature>
<dbReference type="AlphaFoldDB" id="A0A4Y8PG85"/>
<dbReference type="SUPFAM" id="SSF53223">
    <property type="entry name" value="Aminoacid dehydrogenase-like, N-terminal domain"/>
    <property type="match status" value="1"/>
</dbReference>
<dbReference type="CDD" id="cd01065">
    <property type="entry name" value="NAD_bind_Shikimate_DH"/>
    <property type="match status" value="1"/>
</dbReference>
<feature type="binding site" evidence="7">
    <location>
        <position position="262"/>
    </location>
    <ligand>
        <name>NADP(+)</name>
        <dbReference type="ChEBI" id="CHEBI:58349"/>
    </ligand>
</feature>
<dbReference type="OrthoDB" id="9792692at2"/>
<dbReference type="InterPro" id="IPR006151">
    <property type="entry name" value="Shikm_DH/Glu-tRNA_Rdtase"/>
</dbReference>
<keyword evidence="4 7" id="KW-0560">Oxidoreductase</keyword>
<sequence>MNKKSFFSLKDLRDFEPNKPSYAVLGKPIAHSLSPLFQNAAFKKLSLDAVYIRVEVAEEELEQAVNLLVEKGFLGWNCTSPLKKKMASLCNALDKSATLLGSVNTVLRKPNNFLVGYNTDGSGWAIDVKKTFSIDFSKLTITVLGTGGVGEAIAKQSALEGSKKLILLNRTYDNALTVARNIEKNFNVEVQVLSLTEQNLKNSIIKTDLFIQSLPLLPFKSLNFQWEKILHPHILIYDLLYFPMPTPIESIAKRIGCKATNGLGMLIEQGALSFSIWTGLKAPIETMRKSVYLEV</sequence>
<keyword evidence="5 7" id="KW-0057">Aromatic amino acid biosynthesis</keyword>
<proteinExistence type="inferred from homology"/>
<dbReference type="GO" id="GO:0004764">
    <property type="term" value="F:shikimate 3-dehydrogenase (NADP+) activity"/>
    <property type="evidence" value="ECO:0007669"/>
    <property type="project" value="UniProtKB-UniRule"/>
</dbReference>
<evidence type="ECO:0000256" key="3">
    <source>
        <dbReference type="ARBA" id="ARBA00022857"/>
    </source>
</evidence>
<dbReference type="PANTHER" id="PTHR21089">
    <property type="entry name" value="SHIKIMATE DEHYDROGENASE"/>
    <property type="match status" value="1"/>
</dbReference>
<comment type="similarity">
    <text evidence="7">Belongs to the shikimate dehydrogenase family.</text>
</comment>
<comment type="pathway">
    <text evidence="1 7">Metabolic intermediate biosynthesis; chorismate biosynthesis; chorismate from D-erythrose 4-phosphate and phosphoenolpyruvate: step 4/7.</text>
</comment>
<dbReference type="EMBL" id="LXQC01000124">
    <property type="protein sequence ID" value="TFE69645.1"/>
    <property type="molecule type" value="Genomic_DNA"/>
</dbReference>
<keyword evidence="7" id="KW-0028">Amino-acid biosynthesis</keyword>
<feature type="binding site" evidence="7">
    <location>
        <position position="104"/>
    </location>
    <ligand>
        <name>shikimate</name>
        <dbReference type="ChEBI" id="CHEBI:36208"/>
    </ligand>
</feature>
<evidence type="ECO:0000256" key="7">
    <source>
        <dbReference type="HAMAP-Rule" id="MF_00222"/>
    </source>
</evidence>
<comment type="caution">
    <text evidence="11">The sequence shown here is derived from an EMBL/GenBank/DDBJ whole genome shotgun (WGS) entry which is preliminary data.</text>
</comment>
<evidence type="ECO:0000256" key="1">
    <source>
        <dbReference type="ARBA" id="ARBA00004871"/>
    </source>
</evidence>
<feature type="binding site" evidence="7">
    <location>
        <position position="239"/>
    </location>
    <ligand>
        <name>NADP(+)</name>
        <dbReference type="ChEBI" id="CHEBI:58349"/>
    </ligand>
</feature>
<dbReference type="UniPathway" id="UPA00053">
    <property type="reaction ID" value="UER00087"/>
</dbReference>
<dbReference type="InterPro" id="IPR022893">
    <property type="entry name" value="Shikimate_DH_fam"/>
</dbReference>
<dbReference type="Pfam" id="PF08501">
    <property type="entry name" value="Shikimate_dh_N"/>
    <property type="match status" value="1"/>
</dbReference>
<evidence type="ECO:0000259" key="8">
    <source>
        <dbReference type="Pfam" id="PF01488"/>
    </source>
</evidence>
<comment type="function">
    <text evidence="7">Involved in the biosynthesis of the chorismate, which leads to the biosynthesis of aromatic amino acids. Catalyzes the reversible NADPH linked reduction of 3-dehydroshikimate (DHSA) to yield shikimate (SA).</text>
</comment>
<feature type="binding site" evidence="7">
    <location>
        <position position="79"/>
    </location>
    <ligand>
        <name>shikimate</name>
        <dbReference type="ChEBI" id="CHEBI:36208"/>
    </ligand>
</feature>
<evidence type="ECO:0000256" key="4">
    <source>
        <dbReference type="ARBA" id="ARBA00023002"/>
    </source>
</evidence>
<dbReference type="Gene3D" id="3.40.50.10860">
    <property type="entry name" value="Leucine Dehydrogenase, chain A, domain 1"/>
    <property type="match status" value="1"/>
</dbReference>
<protein>
    <recommendedName>
        <fullName evidence="2 7">Shikimate dehydrogenase (NADP(+))</fullName>
        <shortName evidence="7">SDH</shortName>
        <ecNumber evidence="2 7">1.1.1.25</ecNumber>
    </recommendedName>
</protein>
<dbReference type="InterPro" id="IPR041121">
    <property type="entry name" value="SDH_C"/>
</dbReference>
<evidence type="ECO:0000256" key="2">
    <source>
        <dbReference type="ARBA" id="ARBA00012962"/>
    </source>
</evidence>
<evidence type="ECO:0000259" key="10">
    <source>
        <dbReference type="Pfam" id="PF18317"/>
    </source>
</evidence>
<feature type="binding site" evidence="7">
    <location>
        <position position="120"/>
    </location>
    <ligand>
        <name>shikimate</name>
        <dbReference type="ChEBI" id="CHEBI:36208"/>
    </ligand>
</feature>
<dbReference type="Gene3D" id="3.40.50.720">
    <property type="entry name" value="NAD(P)-binding Rossmann-like Domain"/>
    <property type="match status" value="1"/>
</dbReference>